<gene>
    <name evidence="1" type="ORF">L210DRAFT_3652903</name>
</gene>
<dbReference type="EMBL" id="WHUW01000087">
    <property type="protein sequence ID" value="KAF8426432.1"/>
    <property type="molecule type" value="Genomic_DNA"/>
</dbReference>
<keyword evidence="2" id="KW-1185">Reference proteome</keyword>
<dbReference type="Proteomes" id="UP001194468">
    <property type="component" value="Unassembled WGS sequence"/>
</dbReference>
<dbReference type="InterPro" id="IPR040521">
    <property type="entry name" value="KDZ"/>
</dbReference>
<evidence type="ECO:0000313" key="1">
    <source>
        <dbReference type="EMBL" id="KAF8426432.1"/>
    </source>
</evidence>
<comment type="caution">
    <text evidence="1">The sequence shown here is derived from an EMBL/GenBank/DDBJ whole genome shotgun (WGS) entry which is preliminary data.</text>
</comment>
<organism evidence="1 2">
    <name type="scientific">Boletus edulis BED1</name>
    <dbReference type="NCBI Taxonomy" id="1328754"/>
    <lineage>
        <taxon>Eukaryota</taxon>
        <taxon>Fungi</taxon>
        <taxon>Dikarya</taxon>
        <taxon>Basidiomycota</taxon>
        <taxon>Agaricomycotina</taxon>
        <taxon>Agaricomycetes</taxon>
        <taxon>Agaricomycetidae</taxon>
        <taxon>Boletales</taxon>
        <taxon>Boletineae</taxon>
        <taxon>Boletaceae</taxon>
        <taxon>Boletoideae</taxon>
        <taxon>Boletus</taxon>
    </lineage>
</organism>
<accession>A0AAD4BF13</accession>
<sequence>MHLPHAEKTAAAFIPKFHLPAHVRECQRKCPFNYVQGGARTGGEAPERGWSALNAAASSTKEMGPGHRHDTLDGPIGDSNWKMIRLGESILRKVVEAIPERNEHEEGLREFKLSLSARYAKELAGWKEDAATWEQDASRPNPFEVKSHSFTQASIRLQLANDEAKLAIESAASPMHLEISPSMLVNVGIEPEDQQLRYTPSRIICKLGLQLQGLPETTGLHSQASIFDSAAGQYDISPEEAERKLRLGQARDALAEIRQALRSRSYMLRFKGRFLRGQGANTRARNCLKSVDTKADASAAKYCAAHSALLSLSPLLGKVGWMNYLRYLEKDDARSMADGTEDRASEGRRKLSWIRLTCGYSGGDAEREDEGLQGAIRIGRKVRARAHRWAEEVELLFEEQRRVLRFLRWQAKWRTDRQNLVVADDSAINEGLGSYALRQAALRDELAKHFTHIWRETEGHRKLLGGTDLAVRTEE</sequence>
<name>A0AAD4BF13_BOLED</name>
<reference evidence="1" key="1">
    <citation type="submission" date="2019-10" db="EMBL/GenBank/DDBJ databases">
        <authorList>
            <consortium name="DOE Joint Genome Institute"/>
            <person name="Kuo A."/>
            <person name="Miyauchi S."/>
            <person name="Kiss E."/>
            <person name="Drula E."/>
            <person name="Kohler A."/>
            <person name="Sanchez-Garcia M."/>
            <person name="Andreopoulos B."/>
            <person name="Barry K.W."/>
            <person name="Bonito G."/>
            <person name="Buee M."/>
            <person name="Carver A."/>
            <person name="Chen C."/>
            <person name="Cichocki N."/>
            <person name="Clum A."/>
            <person name="Culley D."/>
            <person name="Crous P.W."/>
            <person name="Fauchery L."/>
            <person name="Girlanda M."/>
            <person name="Hayes R."/>
            <person name="Keri Z."/>
            <person name="LaButti K."/>
            <person name="Lipzen A."/>
            <person name="Lombard V."/>
            <person name="Magnuson J."/>
            <person name="Maillard F."/>
            <person name="Morin E."/>
            <person name="Murat C."/>
            <person name="Nolan M."/>
            <person name="Ohm R."/>
            <person name="Pangilinan J."/>
            <person name="Pereira M."/>
            <person name="Perotto S."/>
            <person name="Peter M."/>
            <person name="Riley R."/>
            <person name="Sitrit Y."/>
            <person name="Stielow B."/>
            <person name="Szollosi G."/>
            <person name="Zifcakova L."/>
            <person name="Stursova M."/>
            <person name="Spatafora J.W."/>
            <person name="Tedersoo L."/>
            <person name="Vaario L.-M."/>
            <person name="Yamada A."/>
            <person name="Yan M."/>
            <person name="Wang P."/>
            <person name="Xu J."/>
            <person name="Bruns T."/>
            <person name="Baldrian P."/>
            <person name="Vilgalys R."/>
            <person name="Henrissat B."/>
            <person name="Grigoriev I.V."/>
            <person name="Hibbett D."/>
            <person name="Nagy L.G."/>
            <person name="Martin F.M."/>
        </authorList>
    </citation>
    <scope>NUCLEOTIDE SEQUENCE</scope>
    <source>
        <strain evidence="1">BED1</strain>
    </source>
</reference>
<dbReference type="AlphaFoldDB" id="A0AAD4BF13"/>
<protein>
    <submittedName>
        <fullName evidence="1">Uncharacterized protein</fullName>
    </submittedName>
</protein>
<dbReference type="Pfam" id="PF18758">
    <property type="entry name" value="KDZ"/>
    <property type="match status" value="1"/>
</dbReference>
<proteinExistence type="predicted"/>
<reference evidence="1" key="2">
    <citation type="journal article" date="2020" name="Nat. Commun.">
        <title>Large-scale genome sequencing of mycorrhizal fungi provides insights into the early evolution of symbiotic traits.</title>
        <authorList>
            <person name="Miyauchi S."/>
            <person name="Kiss E."/>
            <person name="Kuo A."/>
            <person name="Drula E."/>
            <person name="Kohler A."/>
            <person name="Sanchez-Garcia M."/>
            <person name="Morin E."/>
            <person name="Andreopoulos B."/>
            <person name="Barry K.W."/>
            <person name="Bonito G."/>
            <person name="Buee M."/>
            <person name="Carver A."/>
            <person name="Chen C."/>
            <person name="Cichocki N."/>
            <person name="Clum A."/>
            <person name="Culley D."/>
            <person name="Crous P.W."/>
            <person name="Fauchery L."/>
            <person name="Girlanda M."/>
            <person name="Hayes R.D."/>
            <person name="Keri Z."/>
            <person name="LaButti K."/>
            <person name="Lipzen A."/>
            <person name="Lombard V."/>
            <person name="Magnuson J."/>
            <person name="Maillard F."/>
            <person name="Murat C."/>
            <person name="Nolan M."/>
            <person name="Ohm R.A."/>
            <person name="Pangilinan J."/>
            <person name="Pereira M.F."/>
            <person name="Perotto S."/>
            <person name="Peter M."/>
            <person name="Pfister S."/>
            <person name="Riley R."/>
            <person name="Sitrit Y."/>
            <person name="Stielow J.B."/>
            <person name="Szollosi G."/>
            <person name="Zifcakova L."/>
            <person name="Stursova M."/>
            <person name="Spatafora J.W."/>
            <person name="Tedersoo L."/>
            <person name="Vaario L.M."/>
            <person name="Yamada A."/>
            <person name="Yan M."/>
            <person name="Wang P."/>
            <person name="Xu J."/>
            <person name="Bruns T."/>
            <person name="Baldrian P."/>
            <person name="Vilgalys R."/>
            <person name="Dunand C."/>
            <person name="Henrissat B."/>
            <person name="Grigoriev I.V."/>
            <person name="Hibbett D."/>
            <person name="Nagy L.G."/>
            <person name="Martin F.M."/>
        </authorList>
    </citation>
    <scope>NUCLEOTIDE SEQUENCE</scope>
    <source>
        <strain evidence="1">BED1</strain>
    </source>
</reference>
<evidence type="ECO:0000313" key="2">
    <source>
        <dbReference type="Proteomes" id="UP001194468"/>
    </source>
</evidence>